<evidence type="ECO:0000259" key="9">
    <source>
        <dbReference type="SMART" id="SM00607"/>
    </source>
</evidence>
<gene>
    <name evidence="11" type="primary">fucolectinloc100491211.S</name>
    <name evidence="11" type="synonym">LOC100491211.L</name>
    <name evidence="11" type="synonym">LOC100491211.S</name>
</gene>
<accession>A0A8J0VIJ0</accession>
<dbReference type="GO" id="GO:0001868">
    <property type="term" value="P:regulation of complement activation, lectin pathway"/>
    <property type="evidence" value="ECO:0007669"/>
    <property type="project" value="UniProtKB-ARBA"/>
</dbReference>
<evidence type="ECO:0000256" key="4">
    <source>
        <dbReference type="ARBA" id="ARBA00022723"/>
    </source>
</evidence>
<evidence type="ECO:0000256" key="6">
    <source>
        <dbReference type="ARBA" id="ARBA00022837"/>
    </source>
</evidence>
<name>A0A8J0VIJ0_XENLA</name>
<dbReference type="PANTHER" id="PTHR45713:SF11">
    <property type="entry name" value="FUCOLECTIN TACHYLECTIN-4 PENTRAXIN-1 DOMAIN-CONTAINING PROTEIN"/>
    <property type="match status" value="1"/>
</dbReference>
<comment type="subunit">
    <text evidence="3">Homotrimer.</text>
</comment>
<keyword evidence="10" id="KW-1185">Reference proteome</keyword>
<proteinExistence type="inferred from homology"/>
<dbReference type="Gene3D" id="2.60.120.260">
    <property type="entry name" value="Galactose-binding domain-like"/>
    <property type="match status" value="7"/>
</dbReference>
<dbReference type="GO" id="GO:0042806">
    <property type="term" value="F:fucose binding"/>
    <property type="evidence" value="ECO:0007669"/>
    <property type="project" value="UniProtKB-ARBA"/>
</dbReference>
<keyword evidence="5" id="KW-0430">Lectin</keyword>
<dbReference type="GO" id="GO:0046872">
    <property type="term" value="F:metal ion binding"/>
    <property type="evidence" value="ECO:0007669"/>
    <property type="project" value="UniProtKB-KW"/>
</dbReference>
<dbReference type="InterPro" id="IPR051941">
    <property type="entry name" value="BG_Antigen-Binding_Lectin"/>
</dbReference>
<dbReference type="InterPro" id="IPR008979">
    <property type="entry name" value="Galactose-bd-like_sf"/>
</dbReference>
<reference evidence="11" key="1">
    <citation type="submission" date="2025-08" db="UniProtKB">
        <authorList>
            <consortium name="RefSeq"/>
        </authorList>
    </citation>
    <scope>IDENTIFICATION</scope>
    <source>
        <strain evidence="11">J_2021</strain>
        <tissue evidence="11">Erythrocytes</tissue>
    </source>
</reference>
<keyword evidence="7" id="KW-1015">Disulfide bond</keyword>
<dbReference type="AlphaFoldDB" id="A0A8J0VIJ0"/>
<evidence type="ECO:0000256" key="5">
    <source>
        <dbReference type="ARBA" id="ARBA00022734"/>
    </source>
</evidence>
<dbReference type="Proteomes" id="UP000186698">
    <property type="component" value="Chromosome 6S"/>
</dbReference>
<feature type="domain" description="Fucolectin tachylectin-4 pentraxin-1" evidence="9">
    <location>
        <begin position="168"/>
        <end position="310"/>
    </location>
</feature>
<feature type="domain" description="Fucolectin tachylectin-4 pentraxin-1" evidence="9">
    <location>
        <begin position="758"/>
        <end position="903"/>
    </location>
</feature>
<dbReference type="GeneID" id="100127293"/>
<dbReference type="SMART" id="SM00607">
    <property type="entry name" value="FTP"/>
    <property type="match status" value="7"/>
</dbReference>
<keyword evidence="8" id="KW-0732">Signal</keyword>
<feature type="domain" description="Fucolectin tachylectin-4 pentraxin-1" evidence="9">
    <location>
        <begin position="34"/>
        <end position="165"/>
    </location>
</feature>
<evidence type="ECO:0000256" key="1">
    <source>
        <dbReference type="ARBA" id="ARBA00002219"/>
    </source>
</evidence>
<dbReference type="CTD" id="100127293"/>
<feature type="domain" description="Fucolectin tachylectin-4 pentraxin-1" evidence="9">
    <location>
        <begin position="904"/>
        <end position="1049"/>
    </location>
</feature>
<sequence>MTCIRLLLTFALMGWVQTISCLQDWKQTYSIGNEQRSKFRSRHGTGISMDDNKEINIFAHPCTNRSNGNSSWCHLDLNKRFKVESLTILNRGDCCLECLIGTKIHVGDSADSSNPVCGNITDVSQTTVTLPCKGMVGRYVSVSIPEQLEYTQLCEIDVSGEEVKNQNEINLARRGEVKQSSNFLPKTIANKAVDGIKETNYHERLCTHTKQDNPAWWQLDLKKGYKIEKVVIVNRMDCCSERLRGAEIRIGKYPQNNNPVCGTITDISQATINLFCGGMEGRYVSVVIPGRAEYLTLCEVEVYGEESPRQEVLEVNLARSGEAKQSSDYNHAFVLTAGRAIDGIKLTDLHEGPCTHTNQDYQPWWQLDLKKRYKVKSVIIVNRGDCCSERLKGAEIRVGDSSENNNHVCGTIKDVSQTTNILFCNGMEGRYVSVVIPGRKEYLTLCELEVYGEESTAQEVLEVNLARSGEAKQSSDYNHAFVLTAGRAIDGIKLTDLHQGPCTHTNQDYQPWWQLDLKKRYKVKSVIIVNRGDCCSERLKGAEIRVGDSSENNNPVCGTIKDVSQTTNILFCNGMEGRYVSVVIPGRKEYLTLCELEVYGEESTAQEVLEVNLARSGEAKQSSDYNHAFALTAGRAIDGIKLTDLHQGPCTHTNQDYQPWWQLDLKKRYKVKSVIIVNRGDCCSERLKGAEIRVGDSSENNNPVCSTITDVSQATITLFCKRMEGRYLSVVIPGRKEYLTLCEVEVYGEESQNQEVVEMNWARSGEVQQSSNFMNGPQFIADRAVDGIKVTDLHKSPCSHTNKDNPAWWRLDLKKRYNVQSVVIVNRMDGHSDRLRGATIRVGNFAVDDNPVCGTIHDVSEATITLPCNGMEGRYVSVVIPGRAEYLTLCEVEVYGEESTTEDANNLARSEGVSVNQSSVYPLVPPPNAQTAVDGNKETNYARHPCAHTKEDFAPWWQLDLKKRHKIETVVIVNRMDCCHKRLLGAEIRVGDSAHNNNPVCGTITDVSQATITQFCNGMDGRYVSVVIPGRSEFLQLCEVEVYGEESIHQEVLLESSGESSGALTESAF</sequence>
<keyword evidence="4" id="KW-0479">Metal-binding</keyword>
<feature type="chain" id="PRO_5035230284" evidence="8">
    <location>
        <begin position="19"/>
        <end position="1069"/>
    </location>
</feature>
<organism evidence="10 11">
    <name type="scientific">Xenopus laevis</name>
    <name type="common">African clawed frog</name>
    <dbReference type="NCBI Taxonomy" id="8355"/>
    <lineage>
        <taxon>Eukaryota</taxon>
        <taxon>Metazoa</taxon>
        <taxon>Chordata</taxon>
        <taxon>Craniata</taxon>
        <taxon>Vertebrata</taxon>
        <taxon>Euteleostomi</taxon>
        <taxon>Amphibia</taxon>
        <taxon>Batrachia</taxon>
        <taxon>Anura</taxon>
        <taxon>Pipoidea</taxon>
        <taxon>Pipidae</taxon>
        <taxon>Xenopodinae</taxon>
        <taxon>Xenopus</taxon>
        <taxon>Xenopus</taxon>
    </lineage>
</organism>
<evidence type="ECO:0000256" key="3">
    <source>
        <dbReference type="ARBA" id="ARBA00011233"/>
    </source>
</evidence>
<dbReference type="GO" id="GO:0010185">
    <property type="term" value="P:regulation of cellular defense response"/>
    <property type="evidence" value="ECO:0007669"/>
    <property type="project" value="UniProtKB-ARBA"/>
</dbReference>
<evidence type="ECO:0000256" key="8">
    <source>
        <dbReference type="SAM" id="SignalP"/>
    </source>
</evidence>
<comment type="similarity">
    <text evidence="2">Belongs to the fucolectin family.</text>
</comment>
<keyword evidence="6" id="KW-0106">Calcium</keyword>
<dbReference type="OrthoDB" id="547680at2759"/>
<dbReference type="RefSeq" id="XP_018124025.2">
    <property type="nucleotide sequence ID" value="XM_018268536.2"/>
</dbReference>
<protein>
    <submittedName>
        <fullName evidence="11">Uncharacterized protein LOC100127293 isoform X1</fullName>
    </submittedName>
</protein>
<dbReference type="SUPFAM" id="SSF49785">
    <property type="entry name" value="Galactose-binding domain-like"/>
    <property type="match status" value="7"/>
</dbReference>
<feature type="domain" description="Fucolectin tachylectin-4 pentraxin-1" evidence="9">
    <location>
        <begin position="314"/>
        <end position="459"/>
    </location>
</feature>
<feature type="signal peptide" evidence="8">
    <location>
        <begin position="1"/>
        <end position="18"/>
    </location>
</feature>
<evidence type="ECO:0000313" key="10">
    <source>
        <dbReference type="Proteomes" id="UP000186698"/>
    </source>
</evidence>
<feature type="domain" description="Fucolectin tachylectin-4 pentraxin-1" evidence="9">
    <location>
        <begin position="462"/>
        <end position="607"/>
    </location>
</feature>
<evidence type="ECO:0000256" key="7">
    <source>
        <dbReference type="ARBA" id="ARBA00023157"/>
    </source>
</evidence>
<comment type="function">
    <text evidence="1">Acts as a defensive agent. Recognizes blood group fucosylated oligosaccharides including A, B, H and Lewis B-type antigens. Does not recognize Lewis A antigen and has low affinity for monovalent haptens.</text>
</comment>
<dbReference type="Pfam" id="PF22633">
    <property type="entry name" value="F5_F8_type_C_2"/>
    <property type="match status" value="7"/>
</dbReference>
<evidence type="ECO:0000256" key="2">
    <source>
        <dbReference type="ARBA" id="ARBA00010147"/>
    </source>
</evidence>
<feature type="domain" description="Fucolectin tachylectin-4 pentraxin-1" evidence="9">
    <location>
        <begin position="610"/>
        <end position="753"/>
    </location>
</feature>
<dbReference type="PANTHER" id="PTHR45713">
    <property type="entry name" value="FTP DOMAIN-CONTAINING PROTEIN"/>
    <property type="match status" value="1"/>
</dbReference>
<evidence type="ECO:0000313" key="11">
    <source>
        <dbReference type="RefSeq" id="XP_018124025.2"/>
    </source>
</evidence>
<dbReference type="InterPro" id="IPR006585">
    <property type="entry name" value="FTP1"/>
</dbReference>